<dbReference type="OrthoDB" id="4095601at2759"/>
<gene>
    <name evidence="1" type="ORF">AWJ20_4093</name>
</gene>
<dbReference type="GeneID" id="30036187"/>
<accession>A0A167C6R1</accession>
<dbReference type="EMBL" id="CP014500">
    <property type="protein sequence ID" value="ANB11289.1"/>
    <property type="molecule type" value="Genomic_DNA"/>
</dbReference>
<dbReference type="KEGG" id="slb:AWJ20_4093"/>
<keyword evidence="2" id="KW-1185">Reference proteome</keyword>
<name>A0A167C6R1_9ASCO</name>
<organism evidence="1 2">
    <name type="scientific">Sugiyamaella lignohabitans</name>
    <dbReference type="NCBI Taxonomy" id="796027"/>
    <lineage>
        <taxon>Eukaryota</taxon>
        <taxon>Fungi</taxon>
        <taxon>Dikarya</taxon>
        <taxon>Ascomycota</taxon>
        <taxon>Saccharomycotina</taxon>
        <taxon>Dipodascomycetes</taxon>
        <taxon>Dipodascales</taxon>
        <taxon>Trichomonascaceae</taxon>
        <taxon>Sugiyamaella</taxon>
    </lineage>
</organism>
<reference evidence="1 2" key="1">
    <citation type="submission" date="2016-02" db="EMBL/GenBank/DDBJ databases">
        <title>Complete genome sequence and transcriptome regulation of the pentose utilising yeast Sugiyamaella lignohabitans.</title>
        <authorList>
            <person name="Bellasio M."/>
            <person name="Peymann A."/>
            <person name="Valli M."/>
            <person name="Sipitzky M."/>
            <person name="Graf A."/>
            <person name="Sauer M."/>
            <person name="Marx H."/>
            <person name="Mattanovich D."/>
        </authorList>
    </citation>
    <scope>NUCLEOTIDE SEQUENCE [LARGE SCALE GENOMIC DNA]</scope>
    <source>
        <strain evidence="1 2">CBS 10342</strain>
    </source>
</reference>
<evidence type="ECO:0000313" key="1">
    <source>
        <dbReference type="EMBL" id="ANB11289.1"/>
    </source>
</evidence>
<dbReference type="AlphaFoldDB" id="A0A167C6R1"/>
<dbReference type="Proteomes" id="UP000189580">
    <property type="component" value="Chromosome c"/>
</dbReference>
<protein>
    <submittedName>
        <fullName evidence="1">Uncharacterized protein</fullName>
    </submittedName>
</protein>
<sequence>MLAVPRRMLTPALSCPCSCLLRRSVTTSMLLIPAFSARVVGITSSASANSFQQNDSVPESVRASLVRTRAISTSGAPPPAIRAFSFTKQRITQRASCKERSDSSRINWLAPLQMMETVDVEPEAEPLPLPELLSDPLLAAVPLTLITRDPEDSTSSTRSAYPNLSSVNESMSAIGLQPVLLQMNSTSSLSISLTTMIFSLERKCRERSLTASRRIDF</sequence>
<dbReference type="RefSeq" id="XP_018733766.1">
    <property type="nucleotide sequence ID" value="XM_018881147.1"/>
</dbReference>
<evidence type="ECO:0000313" key="2">
    <source>
        <dbReference type="Proteomes" id="UP000189580"/>
    </source>
</evidence>
<proteinExistence type="predicted"/>